<dbReference type="InterPro" id="IPR032823">
    <property type="entry name" value="BCA_ABC_TP_C"/>
</dbReference>
<dbReference type="GO" id="GO:0005886">
    <property type="term" value="C:plasma membrane"/>
    <property type="evidence" value="ECO:0007669"/>
    <property type="project" value="TreeGrafter"/>
</dbReference>
<dbReference type="EMBL" id="CP010537">
    <property type="protein sequence ID" value="AJG22455.1"/>
    <property type="molecule type" value="Genomic_DNA"/>
</dbReference>
<dbReference type="SMART" id="SM00382">
    <property type="entry name" value="AAA"/>
    <property type="match status" value="1"/>
</dbReference>
<keyword evidence="3" id="KW-0997">Cell inner membrane</keyword>
<keyword evidence="4" id="KW-0547">Nucleotide-binding</keyword>
<organism evidence="7 8">
    <name type="scientific">Cupriavidus basilensis</name>
    <dbReference type="NCBI Taxonomy" id="68895"/>
    <lineage>
        <taxon>Bacteria</taxon>
        <taxon>Pseudomonadati</taxon>
        <taxon>Pseudomonadota</taxon>
        <taxon>Betaproteobacteria</taxon>
        <taxon>Burkholderiales</taxon>
        <taxon>Burkholderiaceae</taxon>
        <taxon>Cupriavidus</taxon>
    </lineage>
</organism>
<proteinExistence type="predicted"/>
<evidence type="ECO:0000259" key="6">
    <source>
        <dbReference type="PROSITE" id="PS50893"/>
    </source>
</evidence>
<dbReference type="Pfam" id="PF12399">
    <property type="entry name" value="BCA_ABC_TP_C"/>
    <property type="match status" value="1"/>
</dbReference>
<dbReference type="InterPro" id="IPR027417">
    <property type="entry name" value="P-loop_NTPase"/>
</dbReference>
<dbReference type="SUPFAM" id="SSF52540">
    <property type="entry name" value="P-loop containing nucleoside triphosphate hydrolases"/>
    <property type="match status" value="1"/>
</dbReference>
<evidence type="ECO:0000256" key="1">
    <source>
        <dbReference type="ARBA" id="ARBA00022448"/>
    </source>
</evidence>
<evidence type="ECO:0000313" key="8">
    <source>
        <dbReference type="Proteomes" id="UP000031843"/>
    </source>
</evidence>
<keyword evidence="8" id="KW-1185">Reference proteome</keyword>
<gene>
    <name evidence="7" type="ORF">RR42_s0865</name>
</gene>
<evidence type="ECO:0000256" key="2">
    <source>
        <dbReference type="ARBA" id="ARBA00022475"/>
    </source>
</evidence>
<dbReference type="InterPro" id="IPR051120">
    <property type="entry name" value="ABC_AA/LPS_Transport"/>
</dbReference>
<dbReference type="Gene3D" id="3.40.50.300">
    <property type="entry name" value="P-loop containing nucleotide triphosphate hydrolases"/>
    <property type="match status" value="1"/>
</dbReference>
<dbReference type="InterPro" id="IPR003439">
    <property type="entry name" value="ABC_transporter-like_ATP-bd"/>
</dbReference>
<evidence type="ECO:0000256" key="4">
    <source>
        <dbReference type="ARBA" id="ARBA00022741"/>
    </source>
</evidence>
<dbReference type="GO" id="GO:0005524">
    <property type="term" value="F:ATP binding"/>
    <property type="evidence" value="ECO:0007669"/>
    <property type="project" value="UniProtKB-KW"/>
</dbReference>
<dbReference type="CDD" id="cd03219">
    <property type="entry name" value="ABC_Mj1267_LivG_branched"/>
    <property type="match status" value="1"/>
</dbReference>
<dbReference type="Pfam" id="PF00005">
    <property type="entry name" value="ABC_tran"/>
    <property type="match status" value="1"/>
</dbReference>
<dbReference type="FunFam" id="3.40.50.300:FF:000421">
    <property type="entry name" value="Branched-chain amino acid ABC transporter ATP-binding protein"/>
    <property type="match status" value="1"/>
</dbReference>
<dbReference type="OrthoDB" id="9781337at2"/>
<keyword evidence="5 7" id="KW-0067">ATP-binding</keyword>
<dbReference type="Proteomes" id="UP000031843">
    <property type="component" value="Chromosome secondary"/>
</dbReference>
<dbReference type="GO" id="GO:0016887">
    <property type="term" value="F:ATP hydrolysis activity"/>
    <property type="evidence" value="ECO:0007669"/>
    <property type="project" value="InterPro"/>
</dbReference>
<name>A0A0C4YII5_9BURK</name>
<dbReference type="PANTHER" id="PTHR45772">
    <property type="entry name" value="CONSERVED COMPONENT OF ABC TRANSPORTER FOR NATURAL AMINO ACIDS-RELATED"/>
    <property type="match status" value="1"/>
</dbReference>
<evidence type="ECO:0000256" key="5">
    <source>
        <dbReference type="ARBA" id="ARBA00022840"/>
    </source>
</evidence>
<evidence type="ECO:0000256" key="3">
    <source>
        <dbReference type="ARBA" id="ARBA00022519"/>
    </source>
</evidence>
<dbReference type="InterPro" id="IPR003593">
    <property type="entry name" value="AAA+_ATPase"/>
</dbReference>
<dbReference type="KEGG" id="cbw:RR42_s0865"/>
<dbReference type="RefSeq" id="WP_043353933.1">
    <property type="nucleotide sequence ID" value="NZ_CP010537.1"/>
</dbReference>
<sequence>MNPTINPMLRLDEVARSFGGVPALSGLSLSAAPGTITGLIGPNGAGKSTVVNLVMGLLHLSSGRVLLDGRDVSTMEASQLARAGVARTFQNIRLVPQATVLDNVLAGFHRHQTTGFWANLLGLRAARAETAAHRAEAIALLERFGMAKLAQHRAGNLSYGHQRRIEMMRALAMKPRLLLLDEPVAGMNDVEAASLGRIFQEVAAEGVAVLLIEHNMRFMTQVCSYLYVLASGREIAEGQPEAVLQDPVVMQAYLGT</sequence>
<dbReference type="AlphaFoldDB" id="A0A0C4YII5"/>
<evidence type="ECO:0000313" key="7">
    <source>
        <dbReference type="EMBL" id="AJG22455.1"/>
    </source>
</evidence>
<feature type="domain" description="ABC transporter" evidence="6">
    <location>
        <begin position="9"/>
        <end position="256"/>
    </location>
</feature>
<dbReference type="STRING" id="68895.RR42_s0865"/>
<accession>A0A0C4YII5</accession>
<keyword evidence="3" id="KW-0472">Membrane</keyword>
<keyword evidence="1" id="KW-0813">Transport</keyword>
<reference evidence="7 8" key="1">
    <citation type="journal article" date="2015" name="Genome Announc.">
        <title>Complete Genome Sequence of Cupriavidus basilensis 4G11, Isolated from the Oak Ridge Field Research Center Site.</title>
        <authorList>
            <person name="Ray J."/>
            <person name="Waters R.J."/>
            <person name="Skerker J.M."/>
            <person name="Kuehl J.V."/>
            <person name="Price M.N."/>
            <person name="Huang J."/>
            <person name="Chakraborty R."/>
            <person name="Arkin A.P."/>
            <person name="Deutschbauer A."/>
        </authorList>
    </citation>
    <scope>NUCLEOTIDE SEQUENCE [LARGE SCALE GENOMIC DNA]</scope>
    <source>
        <strain evidence="7">4G11</strain>
    </source>
</reference>
<keyword evidence="2" id="KW-1003">Cell membrane</keyword>
<protein>
    <submittedName>
        <fullName evidence="7">Branched-chain amino acid transport ATP-binding protein LivG</fullName>
    </submittedName>
</protein>
<dbReference type="PROSITE" id="PS50893">
    <property type="entry name" value="ABC_TRANSPORTER_2"/>
    <property type="match status" value="1"/>
</dbReference>